<dbReference type="PROSITE" id="PS51898">
    <property type="entry name" value="TYR_RECOMBINASE"/>
    <property type="match status" value="1"/>
</dbReference>
<dbReference type="CDD" id="cd01189">
    <property type="entry name" value="INT_ICEBs1_C_like"/>
    <property type="match status" value="1"/>
</dbReference>
<evidence type="ECO:0000256" key="2">
    <source>
        <dbReference type="ARBA" id="ARBA00023125"/>
    </source>
</evidence>
<dbReference type="HOGENOM" id="CLU_027562_17_1_9"/>
<gene>
    <name evidence="5" type="ORF">HMPREF9460_01785</name>
</gene>
<dbReference type="RefSeq" id="WP_050001705.1">
    <property type="nucleotide sequence ID" value="NZ_KN174163.1"/>
</dbReference>
<dbReference type="InterPro" id="IPR028259">
    <property type="entry name" value="AP2-like_int_N"/>
</dbReference>
<dbReference type="GO" id="GO:0003677">
    <property type="term" value="F:DNA binding"/>
    <property type="evidence" value="ECO:0007669"/>
    <property type="project" value="UniProtKB-KW"/>
</dbReference>
<dbReference type="Pfam" id="PF14657">
    <property type="entry name" value="Arm-DNA-bind_4"/>
    <property type="match status" value="1"/>
</dbReference>
<evidence type="ECO:0000256" key="3">
    <source>
        <dbReference type="ARBA" id="ARBA00023172"/>
    </source>
</evidence>
<name>A0A096CKY4_FLAPL</name>
<sequence length="476" mass="54591">MASIQKRGKKYAVVYTYDDSKGEKKQKWETFITKKEALKRKAAVENEINNGTFIPPSELTVKDFLRDFVELYGTKRWGLSVYASNNGLISNYINPLIGDEIVQDINRRSVDQFIQKLQKTPPIETPYRHARTDFVTPCTIEKIIKLMRCAFHQAVRWDIIGKNPFEDAILPKREKKVRAIWTADIIRDALNHCSDGKLYVAINLAFACSMRMGEITGLTWDCVHISDEEIARDDAFVWIEKELARVDQKAINAVGEKDILFVFPRLMGGKSSTRLVLKKPKTESSIRKVWIPRTLAFILREWKEKQDKLKEFMGDDYIDYNLVLAQETGRPCEDRIIGNQFERLKKSAGLPNVVFHSLRHSSTTYKLKINKGDVKATQGDTGHAQSDMVTQVYAHILDEDRKVNAQKFEMAFYANADLRGVEQRLRAESAAAEPDSEILLKQLEAKPELMDAFTKKFVEQYGEQIMNQLAKKLIGA</sequence>
<dbReference type="PANTHER" id="PTHR30349:SF64">
    <property type="entry name" value="PROPHAGE INTEGRASE INTD-RELATED"/>
    <property type="match status" value="1"/>
</dbReference>
<dbReference type="InterPro" id="IPR013762">
    <property type="entry name" value="Integrase-like_cat_sf"/>
</dbReference>
<protein>
    <recommendedName>
        <fullName evidence="4">Tyr recombinase domain-containing protein</fullName>
    </recommendedName>
</protein>
<evidence type="ECO:0000256" key="1">
    <source>
        <dbReference type="ARBA" id="ARBA00008857"/>
    </source>
</evidence>
<keyword evidence="2" id="KW-0238">DNA-binding</keyword>
<dbReference type="InterPro" id="IPR011010">
    <property type="entry name" value="DNA_brk_join_enz"/>
</dbReference>
<dbReference type="Gene3D" id="1.10.150.130">
    <property type="match status" value="1"/>
</dbReference>
<evidence type="ECO:0000259" key="4">
    <source>
        <dbReference type="PROSITE" id="PS51898"/>
    </source>
</evidence>
<dbReference type="EMBL" id="ADLO01000056">
    <property type="protein sequence ID" value="KGF55472.1"/>
    <property type="molecule type" value="Genomic_DNA"/>
</dbReference>
<dbReference type="InterPro" id="IPR002104">
    <property type="entry name" value="Integrase_catalytic"/>
</dbReference>
<dbReference type="PATRIC" id="fig|742738.3.peg.1833"/>
<accession>A0A096CKY4</accession>
<dbReference type="AlphaFoldDB" id="A0A096CKY4"/>
<proteinExistence type="inferred from homology"/>
<dbReference type="GO" id="GO:0015074">
    <property type="term" value="P:DNA integration"/>
    <property type="evidence" value="ECO:0007669"/>
    <property type="project" value="InterPro"/>
</dbReference>
<comment type="caution">
    <text evidence="5">The sequence shown here is derived from an EMBL/GenBank/DDBJ whole genome shotgun (WGS) entry which is preliminary data.</text>
</comment>
<dbReference type="Proteomes" id="UP000029585">
    <property type="component" value="Unassembled WGS sequence"/>
</dbReference>
<dbReference type="InterPro" id="IPR010998">
    <property type="entry name" value="Integrase_recombinase_N"/>
</dbReference>
<reference evidence="5 6" key="1">
    <citation type="submission" date="2011-08" db="EMBL/GenBank/DDBJ databases">
        <title>The Genome Sequence of Clostridium orbiscindens 1_3_50AFAA.</title>
        <authorList>
            <consortium name="The Broad Institute Genome Sequencing Platform"/>
            <person name="Earl A."/>
            <person name="Ward D."/>
            <person name="Feldgarden M."/>
            <person name="Gevers D."/>
            <person name="Daigneault M."/>
            <person name="Strauss J."/>
            <person name="Allen-Vercoe E."/>
            <person name="Young S.K."/>
            <person name="Zeng Q."/>
            <person name="Gargeya S."/>
            <person name="Fitzgerald M."/>
            <person name="Haas B."/>
            <person name="Abouelleil A."/>
            <person name="Alvarado L."/>
            <person name="Arachchi H.M."/>
            <person name="Berlin A."/>
            <person name="Brown A."/>
            <person name="Chapman S.B."/>
            <person name="Chen Z."/>
            <person name="Dunbar C."/>
            <person name="Freedman E."/>
            <person name="Gearin G."/>
            <person name="Gellesch M."/>
            <person name="Goldberg J."/>
            <person name="Griggs A."/>
            <person name="Gujja S."/>
            <person name="Heiman D."/>
            <person name="Howarth C."/>
            <person name="Larson L."/>
            <person name="Lui A."/>
            <person name="MacDonald P.J.P."/>
            <person name="Montmayeur A."/>
            <person name="Murphy C."/>
            <person name="Neiman D."/>
            <person name="Pearson M."/>
            <person name="Priest M."/>
            <person name="Roberts A."/>
            <person name="Saif S."/>
            <person name="Shea T."/>
            <person name="Shenoy N."/>
            <person name="Sisk P."/>
            <person name="Stolte C."/>
            <person name="Sykes S."/>
            <person name="Wortman J."/>
            <person name="Nusbaum C."/>
            <person name="Birren B."/>
        </authorList>
    </citation>
    <scope>NUCLEOTIDE SEQUENCE [LARGE SCALE GENOMIC DNA]</scope>
    <source>
        <strain evidence="5 6">1_3_50AFAA</strain>
    </source>
</reference>
<evidence type="ECO:0000313" key="6">
    <source>
        <dbReference type="Proteomes" id="UP000029585"/>
    </source>
</evidence>
<keyword evidence="3" id="KW-0233">DNA recombination</keyword>
<organism evidence="5 6">
    <name type="scientific">Flavonifractor plautii 1_3_50AFAA</name>
    <dbReference type="NCBI Taxonomy" id="742738"/>
    <lineage>
        <taxon>Bacteria</taxon>
        <taxon>Bacillati</taxon>
        <taxon>Bacillota</taxon>
        <taxon>Clostridia</taxon>
        <taxon>Eubacteriales</taxon>
        <taxon>Oscillospiraceae</taxon>
        <taxon>Flavonifractor</taxon>
    </lineage>
</organism>
<dbReference type="Gene3D" id="1.10.443.10">
    <property type="entry name" value="Intergrase catalytic core"/>
    <property type="match status" value="1"/>
</dbReference>
<dbReference type="InterPro" id="IPR050090">
    <property type="entry name" value="Tyrosine_recombinase_XerCD"/>
</dbReference>
<feature type="domain" description="Tyr recombinase" evidence="4">
    <location>
        <begin position="176"/>
        <end position="407"/>
    </location>
</feature>
<dbReference type="GO" id="GO:0006310">
    <property type="term" value="P:DNA recombination"/>
    <property type="evidence" value="ECO:0007669"/>
    <property type="project" value="UniProtKB-KW"/>
</dbReference>
<dbReference type="Pfam" id="PF00589">
    <property type="entry name" value="Phage_integrase"/>
    <property type="match status" value="1"/>
</dbReference>
<keyword evidence="6" id="KW-1185">Reference proteome</keyword>
<comment type="similarity">
    <text evidence="1">Belongs to the 'phage' integrase family.</text>
</comment>
<evidence type="ECO:0000313" key="5">
    <source>
        <dbReference type="EMBL" id="KGF55472.1"/>
    </source>
</evidence>
<dbReference type="eggNOG" id="COG0582">
    <property type="taxonomic scope" value="Bacteria"/>
</dbReference>
<dbReference type="SUPFAM" id="SSF56349">
    <property type="entry name" value="DNA breaking-rejoining enzymes"/>
    <property type="match status" value="1"/>
</dbReference>
<dbReference type="PANTHER" id="PTHR30349">
    <property type="entry name" value="PHAGE INTEGRASE-RELATED"/>
    <property type="match status" value="1"/>
</dbReference>